<accession>D2YJK9</accession>
<feature type="binding site" evidence="4">
    <location>
        <position position="24"/>
    </location>
    <ligand>
        <name>Zn(2+)</name>
        <dbReference type="ChEBI" id="CHEBI:29105"/>
        <label>1</label>
    </ligand>
</feature>
<feature type="binding site" evidence="4">
    <location>
        <position position="57"/>
    </location>
    <ligand>
        <name>Zn(2+)</name>
        <dbReference type="ChEBI" id="CHEBI:29105"/>
        <label>2</label>
    </ligand>
</feature>
<feature type="binding site" evidence="4">
    <location>
        <position position="90"/>
    </location>
    <ligand>
        <name>Zn(2+)</name>
        <dbReference type="ChEBI" id="CHEBI:29105"/>
        <label>3</label>
    </ligand>
</feature>
<dbReference type="InterPro" id="IPR016195">
    <property type="entry name" value="Pol/histidinol_Pase-like"/>
</dbReference>
<dbReference type="InterPro" id="IPR004013">
    <property type="entry name" value="PHP_dom"/>
</dbReference>
<dbReference type="GO" id="GO:0008270">
    <property type="term" value="F:zinc ion binding"/>
    <property type="evidence" value="ECO:0007669"/>
    <property type="project" value="UniProtKB-UniRule"/>
</dbReference>
<protein>
    <recommendedName>
        <fullName evidence="5">Polymerase/histidinol phosphatase N-terminal domain-containing protein</fullName>
    </recommendedName>
</protein>
<feature type="binding site" evidence="4">
    <location>
        <position position="32"/>
    </location>
    <ligand>
        <name>Zn(2+)</name>
        <dbReference type="ChEBI" id="CHEBI:29105"/>
        <label>2</label>
    </ligand>
</feature>
<feature type="domain" description="Polymerase/histidinol phosphatase N-terminal" evidence="5">
    <location>
        <begin position="21"/>
        <end position="95"/>
    </location>
</feature>
<feature type="binding site" evidence="4">
    <location>
        <position position="212"/>
    </location>
    <ligand>
        <name>Zn(2+)</name>
        <dbReference type="ChEBI" id="CHEBI:29105"/>
        <label>2</label>
    </ligand>
</feature>
<dbReference type="PANTHER" id="PTHR36928:SF1">
    <property type="entry name" value="PHOSPHATASE YCDX-RELATED"/>
    <property type="match status" value="1"/>
</dbReference>
<reference evidence="6 7" key="1">
    <citation type="journal article" date="2009" name="BMC Evol. Biol.">
        <title>Genomic taxonomy of Vibrios.</title>
        <authorList>
            <person name="Thompson C.C."/>
            <person name="Vicente A.C."/>
            <person name="Souza R.C."/>
            <person name="Vasconcelos A.T."/>
            <person name="Vesth T."/>
            <person name="Alves N.Jr."/>
            <person name="Ussery D.W."/>
            <person name="Iida T."/>
            <person name="Thompson F.L."/>
        </authorList>
    </citation>
    <scope>NUCLEOTIDE SEQUENCE [LARGE SCALE GENOMIC DNA]</scope>
    <source>
        <strain evidence="6 7">VM603</strain>
    </source>
</reference>
<dbReference type="HAMAP" id="MF_01561">
    <property type="entry name" value="YcdX_phosphat"/>
    <property type="match status" value="1"/>
</dbReference>
<dbReference type="NCBIfam" id="NF006702">
    <property type="entry name" value="PRK09248.1"/>
    <property type="match status" value="1"/>
</dbReference>
<sequence length="264" mass="29151">METATLADNAFGRTVEMNLVVDTHTHTYASGHAYSTLIENARAAKQNGLTLFCTTDHAESMPGAPHYWFFSNQRILPRFLEGVGVIRGVEANILNTQGEIDLHPSVDHNLDWVIGSFHEPVFHPSSKEEHTQALIKVIEGGRVDALGHLGNPHFDFDFEQVIACAKAHNVAIEINNSTLKGHSRVGSIDRCYEIARVAKSLDAYITTGSDAHFCLDIGGLSLASQLIDEVGINPQRVITHTARQFLDFLELRGRQPIEEFAGLR</sequence>
<dbReference type="Pfam" id="PF02811">
    <property type="entry name" value="PHP"/>
    <property type="match status" value="1"/>
</dbReference>
<dbReference type="AlphaFoldDB" id="D2YJK9"/>
<evidence type="ECO:0000256" key="3">
    <source>
        <dbReference type="ARBA" id="ARBA00022833"/>
    </source>
</evidence>
<dbReference type="EMBL" id="ACYU01000191">
    <property type="protein sequence ID" value="EEW05045.1"/>
    <property type="molecule type" value="Genomic_DNA"/>
</dbReference>
<evidence type="ECO:0000259" key="5">
    <source>
        <dbReference type="SMART" id="SM00481"/>
    </source>
</evidence>
<feature type="binding site" evidence="4">
    <location>
        <position position="90"/>
    </location>
    <ligand>
        <name>Zn(2+)</name>
        <dbReference type="ChEBI" id="CHEBI:29105"/>
        <label>1</label>
    </ligand>
</feature>
<organism evidence="6 7">
    <name type="scientific">Vibrio mimicus VM603</name>
    <dbReference type="NCBI Taxonomy" id="671074"/>
    <lineage>
        <taxon>Bacteria</taxon>
        <taxon>Pseudomonadati</taxon>
        <taxon>Pseudomonadota</taxon>
        <taxon>Gammaproteobacteria</taxon>
        <taxon>Vibrionales</taxon>
        <taxon>Vibrionaceae</taxon>
        <taxon>Vibrio</taxon>
    </lineage>
</organism>
<keyword evidence="1 4" id="KW-0479">Metal-binding</keyword>
<dbReference type="GO" id="GO:0071978">
    <property type="term" value="P:bacterial-type flagellum-dependent swarming motility"/>
    <property type="evidence" value="ECO:0007669"/>
    <property type="project" value="TreeGrafter"/>
</dbReference>
<dbReference type="InterPro" id="IPR050243">
    <property type="entry name" value="PHP_phosphatase"/>
</dbReference>
<proteinExistence type="inferred from homology"/>
<comment type="caution">
    <text evidence="6">The sequence shown here is derived from an EMBL/GenBank/DDBJ whole genome shotgun (WGS) entry which is preliminary data.</text>
</comment>
<dbReference type="Gene3D" id="3.20.20.140">
    <property type="entry name" value="Metal-dependent hydrolases"/>
    <property type="match status" value="1"/>
</dbReference>
<evidence type="ECO:0000313" key="7">
    <source>
        <dbReference type="Proteomes" id="UP000004827"/>
    </source>
</evidence>
<dbReference type="PANTHER" id="PTHR36928">
    <property type="entry name" value="PHOSPHATASE YCDX-RELATED"/>
    <property type="match status" value="1"/>
</dbReference>
<dbReference type="GO" id="GO:0005829">
    <property type="term" value="C:cytosol"/>
    <property type="evidence" value="ECO:0007669"/>
    <property type="project" value="TreeGrafter"/>
</dbReference>
<dbReference type="GO" id="GO:0016791">
    <property type="term" value="F:phosphatase activity"/>
    <property type="evidence" value="ECO:0007669"/>
    <property type="project" value="UniProtKB-UniRule"/>
</dbReference>
<feature type="binding site" evidence="4">
    <location>
        <position position="26"/>
    </location>
    <ligand>
        <name>Zn(2+)</name>
        <dbReference type="ChEBI" id="CHEBI:29105"/>
        <label>1</label>
    </ligand>
</feature>
<feature type="binding site" evidence="4">
    <location>
        <position position="210"/>
    </location>
    <ligand>
        <name>Zn(2+)</name>
        <dbReference type="ChEBI" id="CHEBI:29105"/>
        <label>1</label>
    </ligand>
</feature>
<evidence type="ECO:0000256" key="4">
    <source>
        <dbReference type="HAMAP-Rule" id="MF_01561"/>
    </source>
</evidence>
<dbReference type="CDD" id="cd07437">
    <property type="entry name" value="PHP_HisPPase_Ycdx_like"/>
    <property type="match status" value="1"/>
</dbReference>
<dbReference type="SUPFAM" id="SSF89550">
    <property type="entry name" value="PHP domain-like"/>
    <property type="match status" value="1"/>
</dbReference>
<gene>
    <name evidence="6" type="ORF">VMB_37060</name>
</gene>
<evidence type="ECO:0000256" key="2">
    <source>
        <dbReference type="ARBA" id="ARBA00022801"/>
    </source>
</evidence>
<dbReference type="InterPro" id="IPR003141">
    <property type="entry name" value="Pol/His_phosphatase_N"/>
</dbReference>
<feature type="binding site" evidence="4">
    <location>
        <position position="118"/>
    </location>
    <ligand>
        <name>Zn(2+)</name>
        <dbReference type="ChEBI" id="CHEBI:29105"/>
        <label>3</label>
    </ligand>
</feature>
<dbReference type="Proteomes" id="UP000004827">
    <property type="component" value="Unassembled WGS sequence"/>
</dbReference>
<dbReference type="InterPro" id="IPR023710">
    <property type="entry name" value="Phosphatase_YcdX_put"/>
</dbReference>
<keyword evidence="3 4" id="KW-0862">Zinc</keyword>
<keyword evidence="2 4" id="KW-0378">Hydrolase</keyword>
<comment type="similarity">
    <text evidence="4">Belongs to the PHP family.</text>
</comment>
<dbReference type="FunFam" id="3.20.20.140:FF:000008">
    <property type="entry name" value="Probable phosphatase YcdX"/>
    <property type="match status" value="1"/>
</dbReference>
<evidence type="ECO:0000256" key="1">
    <source>
        <dbReference type="ARBA" id="ARBA00022723"/>
    </source>
</evidence>
<name>D2YJK9_VIBMI</name>
<evidence type="ECO:0000313" key="6">
    <source>
        <dbReference type="EMBL" id="EEW05045.1"/>
    </source>
</evidence>
<feature type="binding site" evidence="4">
    <location>
        <position position="148"/>
    </location>
    <ligand>
        <name>Zn(2+)</name>
        <dbReference type="ChEBI" id="CHEBI:29105"/>
        <label>3</label>
    </ligand>
</feature>
<comment type="cofactor">
    <cofactor evidence="4">
        <name>Zn(2+)</name>
        <dbReference type="ChEBI" id="CHEBI:29105"/>
    </cofactor>
    <text evidence="4">Binds 3 Zn(2+) ions per subunit.</text>
</comment>
<dbReference type="SMART" id="SM00481">
    <property type="entry name" value="POLIIIAc"/>
    <property type="match status" value="1"/>
</dbReference>